<dbReference type="GO" id="GO:0016491">
    <property type="term" value="F:oxidoreductase activity"/>
    <property type="evidence" value="ECO:0007669"/>
    <property type="project" value="UniProtKB-KW"/>
</dbReference>
<dbReference type="PANTHER" id="PTHR43477">
    <property type="entry name" value="DIHYDROANTICAPSIN 7-DEHYDROGENASE"/>
    <property type="match status" value="1"/>
</dbReference>
<dbReference type="Gene3D" id="3.40.50.720">
    <property type="entry name" value="NAD(P)-binding Rossmann-like Domain"/>
    <property type="match status" value="1"/>
</dbReference>
<reference evidence="4" key="1">
    <citation type="journal article" date="2020" name="Stud. Mycol.">
        <title>101 Dothideomycetes genomes: a test case for predicting lifestyles and emergence of pathogens.</title>
        <authorList>
            <person name="Haridas S."/>
            <person name="Albert R."/>
            <person name="Binder M."/>
            <person name="Bloem J."/>
            <person name="Labutti K."/>
            <person name="Salamov A."/>
            <person name="Andreopoulos B."/>
            <person name="Baker S."/>
            <person name="Barry K."/>
            <person name="Bills G."/>
            <person name="Bluhm B."/>
            <person name="Cannon C."/>
            <person name="Castanera R."/>
            <person name="Culley D."/>
            <person name="Daum C."/>
            <person name="Ezra D."/>
            <person name="Gonzalez J."/>
            <person name="Henrissat B."/>
            <person name="Kuo A."/>
            <person name="Liang C."/>
            <person name="Lipzen A."/>
            <person name="Lutzoni F."/>
            <person name="Magnuson J."/>
            <person name="Mondo S."/>
            <person name="Nolan M."/>
            <person name="Ohm R."/>
            <person name="Pangilinan J."/>
            <person name="Park H.-J."/>
            <person name="Ramirez L."/>
            <person name="Alfaro M."/>
            <person name="Sun H."/>
            <person name="Tritt A."/>
            <person name="Yoshinaga Y."/>
            <person name="Zwiers L.-H."/>
            <person name="Turgeon B."/>
            <person name="Goodwin S."/>
            <person name="Spatafora J."/>
            <person name="Crous P."/>
            <person name="Grigoriev I."/>
        </authorList>
    </citation>
    <scope>NUCLEOTIDE SEQUENCE</scope>
    <source>
        <strain evidence="4">CBS 627.86</strain>
    </source>
</reference>
<sequence length="265" mass="28939">MTDQRKYTDKLVGSRILVIGGSSGLGFGVAEAALEFGAIVTISSSNQKRIDDAIARLKKSYPSATTKIRGVTVDLSKPDTLEQEIETLFKNTVKDLSDNKLDHVVFTAADSLAMMPLSEMNMESILKAGQIRFFAPLLIAKYLPTYLENSHRSSYTITTGGISEKPIPNWSVIGAYAGGHHSMVRNLALDLKPIRVNGVSPGVVDTELWQMGQEEKEKFMSACAKKMCTGRPGYVEEVVESYLAILRDGNMDASVVRTDGGHMVM</sequence>
<dbReference type="Pfam" id="PF23441">
    <property type="entry name" value="SDR"/>
    <property type="match status" value="1"/>
</dbReference>
<dbReference type="Proteomes" id="UP000799770">
    <property type="component" value="Unassembled WGS sequence"/>
</dbReference>
<dbReference type="AlphaFoldDB" id="A0A6A5Z5D9"/>
<gene>
    <name evidence="4" type="ORF">BDV96DRAFT_495046</name>
</gene>
<evidence type="ECO:0000256" key="3">
    <source>
        <dbReference type="ARBA" id="ARBA00023002"/>
    </source>
</evidence>
<name>A0A6A5Z5D9_9PLEO</name>
<dbReference type="InterPro" id="IPR051122">
    <property type="entry name" value="SDR_DHRS6-like"/>
</dbReference>
<dbReference type="PRINTS" id="PR00081">
    <property type="entry name" value="GDHRDH"/>
</dbReference>
<dbReference type="EMBL" id="ML977326">
    <property type="protein sequence ID" value="KAF2114067.1"/>
    <property type="molecule type" value="Genomic_DNA"/>
</dbReference>
<dbReference type="InterPro" id="IPR002347">
    <property type="entry name" value="SDR_fam"/>
</dbReference>
<comment type="similarity">
    <text evidence="1">Belongs to the short-chain dehydrogenases/reductases (SDR) family.</text>
</comment>
<dbReference type="SUPFAM" id="SSF51735">
    <property type="entry name" value="NAD(P)-binding Rossmann-fold domains"/>
    <property type="match status" value="1"/>
</dbReference>
<dbReference type="OrthoDB" id="294295at2759"/>
<keyword evidence="3" id="KW-0560">Oxidoreductase</keyword>
<dbReference type="InterPro" id="IPR057571">
    <property type="entry name" value="SDR_PhqE-like"/>
</dbReference>
<dbReference type="CDD" id="cd05233">
    <property type="entry name" value="SDR_c"/>
    <property type="match status" value="1"/>
</dbReference>
<evidence type="ECO:0000256" key="2">
    <source>
        <dbReference type="ARBA" id="ARBA00022857"/>
    </source>
</evidence>
<keyword evidence="5" id="KW-1185">Reference proteome</keyword>
<proteinExistence type="inferred from homology"/>
<evidence type="ECO:0000256" key="1">
    <source>
        <dbReference type="ARBA" id="ARBA00006484"/>
    </source>
</evidence>
<evidence type="ECO:0000313" key="5">
    <source>
        <dbReference type="Proteomes" id="UP000799770"/>
    </source>
</evidence>
<dbReference type="PANTHER" id="PTHR43477:SF1">
    <property type="entry name" value="DIHYDROANTICAPSIN 7-DEHYDROGENASE"/>
    <property type="match status" value="1"/>
</dbReference>
<evidence type="ECO:0008006" key="6">
    <source>
        <dbReference type="Google" id="ProtNLM"/>
    </source>
</evidence>
<dbReference type="InterPro" id="IPR036291">
    <property type="entry name" value="NAD(P)-bd_dom_sf"/>
</dbReference>
<accession>A0A6A5Z5D9</accession>
<keyword evidence="2" id="KW-0521">NADP</keyword>
<evidence type="ECO:0000313" key="4">
    <source>
        <dbReference type="EMBL" id="KAF2114067.1"/>
    </source>
</evidence>
<protein>
    <recommendedName>
        <fullName evidence="6">Short chain dehydrogenase</fullName>
    </recommendedName>
</protein>
<organism evidence="4 5">
    <name type="scientific">Lophiotrema nucula</name>
    <dbReference type="NCBI Taxonomy" id="690887"/>
    <lineage>
        <taxon>Eukaryota</taxon>
        <taxon>Fungi</taxon>
        <taxon>Dikarya</taxon>
        <taxon>Ascomycota</taxon>
        <taxon>Pezizomycotina</taxon>
        <taxon>Dothideomycetes</taxon>
        <taxon>Pleosporomycetidae</taxon>
        <taxon>Pleosporales</taxon>
        <taxon>Lophiotremataceae</taxon>
        <taxon>Lophiotrema</taxon>
    </lineage>
</organism>